<reference evidence="17" key="1">
    <citation type="submission" date="2020-10" db="EMBL/GenBank/DDBJ databases">
        <title>Fervidococcus fontis strain 3639Fd - the first crenarchaeon capable of growth on lipids.</title>
        <authorList>
            <person name="Kochetkova T.V."/>
            <person name="Elcheninov A.G."/>
            <person name="Toschakov S.V."/>
            <person name="Kublanov I.V."/>
        </authorList>
    </citation>
    <scope>NUCLEOTIDE SEQUENCE</scope>
    <source>
        <strain evidence="17">3639Fd</strain>
    </source>
</reference>
<evidence type="ECO:0000256" key="9">
    <source>
        <dbReference type="ARBA" id="ARBA00022741"/>
    </source>
</evidence>
<evidence type="ECO:0000256" key="10">
    <source>
        <dbReference type="ARBA" id="ARBA00022840"/>
    </source>
</evidence>
<dbReference type="GO" id="GO:0005524">
    <property type="term" value="F:ATP binding"/>
    <property type="evidence" value="ECO:0007669"/>
    <property type="project" value="UniProtKB-KW"/>
</dbReference>
<evidence type="ECO:0000313" key="18">
    <source>
        <dbReference type="Proteomes" id="UP000652307"/>
    </source>
</evidence>
<evidence type="ECO:0000256" key="12">
    <source>
        <dbReference type="ARBA" id="ARBA00022917"/>
    </source>
</evidence>
<keyword evidence="12" id="KW-0648">Protein biosynthesis</keyword>
<name>A0A843AAJ8_9CREN</name>
<evidence type="ECO:0000256" key="4">
    <source>
        <dbReference type="ARBA" id="ARBA00012838"/>
    </source>
</evidence>
<keyword evidence="13" id="KW-0030">Aminoacyl-tRNA synthetase</keyword>
<dbReference type="SUPFAM" id="SSF50249">
    <property type="entry name" value="Nucleic acid-binding proteins"/>
    <property type="match status" value="1"/>
</dbReference>
<proteinExistence type="predicted"/>
<keyword evidence="11" id="KW-0694">RNA-binding</keyword>
<dbReference type="InterPro" id="IPR051270">
    <property type="entry name" value="Tyrosine-tRNA_ligase_regulator"/>
</dbReference>
<evidence type="ECO:0000256" key="5">
    <source>
        <dbReference type="ARBA" id="ARBA00018753"/>
    </source>
</evidence>
<evidence type="ECO:0000256" key="15">
    <source>
        <dbReference type="ARBA" id="ARBA00047364"/>
    </source>
</evidence>
<dbReference type="RefSeq" id="WP_193804097.1">
    <property type="nucleotide sequence ID" value="NZ_JADEZV010000006.1"/>
</dbReference>
<evidence type="ECO:0000313" key="17">
    <source>
        <dbReference type="EMBL" id="MBE9391725.1"/>
    </source>
</evidence>
<dbReference type="NCBIfam" id="TIGR00399">
    <property type="entry name" value="metG_C_term"/>
    <property type="match status" value="1"/>
</dbReference>
<comment type="subcellular location">
    <subcellularLocation>
        <location evidence="2">Cytoplasm</location>
    </subcellularLocation>
</comment>
<dbReference type="EC" id="6.1.1.10" evidence="4"/>
<evidence type="ECO:0000256" key="11">
    <source>
        <dbReference type="ARBA" id="ARBA00022884"/>
    </source>
</evidence>
<dbReference type="InterPro" id="IPR002547">
    <property type="entry name" value="tRNA-bd_dom"/>
</dbReference>
<keyword evidence="10" id="KW-0067">ATP-binding</keyword>
<evidence type="ECO:0000256" key="3">
    <source>
        <dbReference type="ARBA" id="ARBA00011738"/>
    </source>
</evidence>
<keyword evidence="9" id="KW-0547">Nucleotide-binding</keyword>
<comment type="function">
    <text evidence="1">Is required not only for elongation of protein synthesis but also for the initiation of all mRNA translation through initiator tRNA(fMet) aminoacylation.</text>
</comment>
<dbReference type="Pfam" id="PF01588">
    <property type="entry name" value="tRNA_bind"/>
    <property type="match status" value="1"/>
</dbReference>
<dbReference type="PROSITE" id="PS50886">
    <property type="entry name" value="TRBD"/>
    <property type="match status" value="1"/>
</dbReference>
<dbReference type="InterPro" id="IPR012340">
    <property type="entry name" value="NA-bd_OB-fold"/>
</dbReference>
<dbReference type="GO" id="GO:0000049">
    <property type="term" value="F:tRNA binding"/>
    <property type="evidence" value="ECO:0007669"/>
    <property type="project" value="UniProtKB-KW"/>
</dbReference>
<dbReference type="Gene3D" id="2.40.50.140">
    <property type="entry name" value="Nucleic acid-binding proteins"/>
    <property type="match status" value="1"/>
</dbReference>
<feature type="domain" description="TRNA-binding" evidence="16">
    <location>
        <begin position="13"/>
        <end position="117"/>
    </location>
</feature>
<dbReference type="PANTHER" id="PTHR11586">
    <property type="entry name" value="TRNA-AMINOACYLATION COFACTOR ARC1 FAMILY MEMBER"/>
    <property type="match status" value="1"/>
</dbReference>
<dbReference type="Proteomes" id="UP000652307">
    <property type="component" value="Unassembled WGS sequence"/>
</dbReference>
<dbReference type="AlphaFoldDB" id="A0A843AAJ8"/>
<dbReference type="GO" id="GO:0006431">
    <property type="term" value="P:methionyl-tRNA aminoacylation"/>
    <property type="evidence" value="ECO:0007669"/>
    <property type="project" value="InterPro"/>
</dbReference>
<keyword evidence="8 17" id="KW-0436">Ligase</keyword>
<evidence type="ECO:0000256" key="13">
    <source>
        <dbReference type="ARBA" id="ARBA00023146"/>
    </source>
</evidence>
<dbReference type="PANTHER" id="PTHR11586:SF37">
    <property type="entry name" value="TRNA-BINDING DOMAIN-CONTAINING PROTEIN"/>
    <property type="match status" value="1"/>
</dbReference>
<comment type="catalytic activity">
    <reaction evidence="15">
        <text>tRNA(Met) + L-methionine + ATP = L-methionyl-tRNA(Met) + AMP + diphosphate</text>
        <dbReference type="Rhea" id="RHEA:13481"/>
        <dbReference type="Rhea" id="RHEA-COMP:9667"/>
        <dbReference type="Rhea" id="RHEA-COMP:9698"/>
        <dbReference type="ChEBI" id="CHEBI:30616"/>
        <dbReference type="ChEBI" id="CHEBI:33019"/>
        <dbReference type="ChEBI" id="CHEBI:57844"/>
        <dbReference type="ChEBI" id="CHEBI:78442"/>
        <dbReference type="ChEBI" id="CHEBI:78530"/>
        <dbReference type="ChEBI" id="CHEBI:456215"/>
        <dbReference type="EC" id="6.1.1.10"/>
    </reaction>
</comment>
<keyword evidence="6" id="KW-0963">Cytoplasm</keyword>
<evidence type="ECO:0000256" key="1">
    <source>
        <dbReference type="ARBA" id="ARBA00003314"/>
    </source>
</evidence>
<comment type="caution">
    <text evidence="17">The sequence shown here is derived from an EMBL/GenBank/DDBJ whole genome shotgun (WGS) entry which is preliminary data.</text>
</comment>
<sequence length="117" mass="12921">MSKQNTNEISYEEFSRLDIRIGLIKFAEKIPGSHKLLRLIIDLGPSIGERQIISGIAESYKPEELVGKKVPVLTNLKPKKFLGYVSEGMILAIGCESNQLPVLLLPEKDVSPGTKVC</sequence>
<evidence type="ECO:0000256" key="8">
    <source>
        <dbReference type="ARBA" id="ARBA00022598"/>
    </source>
</evidence>
<dbReference type="EMBL" id="JADEZV010000006">
    <property type="protein sequence ID" value="MBE9391725.1"/>
    <property type="molecule type" value="Genomic_DNA"/>
</dbReference>
<protein>
    <recommendedName>
        <fullName evidence="5">Methionine--tRNA ligase</fullName>
        <ecNumber evidence="4">6.1.1.10</ecNumber>
    </recommendedName>
    <alternativeName>
        <fullName evidence="14">Methionyl-tRNA synthetase</fullName>
    </alternativeName>
</protein>
<comment type="subunit">
    <text evidence="3">Homodimer.</text>
</comment>
<dbReference type="InterPro" id="IPR004495">
    <property type="entry name" value="Met-tRNA-synth_bsu_C"/>
</dbReference>
<evidence type="ECO:0000256" key="2">
    <source>
        <dbReference type="ARBA" id="ARBA00004496"/>
    </source>
</evidence>
<dbReference type="CDD" id="cd02800">
    <property type="entry name" value="tRNA_bind_EcMetRS_like"/>
    <property type="match status" value="1"/>
</dbReference>
<keyword evidence="7" id="KW-0820">tRNA-binding</keyword>
<evidence type="ECO:0000256" key="6">
    <source>
        <dbReference type="ARBA" id="ARBA00022490"/>
    </source>
</evidence>
<evidence type="ECO:0000259" key="16">
    <source>
        <dbReference type="PROSITE" id="PS50886"/>
    </source>
</evidence>
<dbReference type="FunFam" id="2.40.50.140:FF:000042">
    <property type="entry name" value="Methionine--tRNA ligase"/>
    <property type="match status" value="1"/>
</dbReference>
<accession>A0A843AAJ8</accession>
<evidence type="ECO:0000256" key="14">
    <source>
        <dbReference type="ARBA" id="ARBA00030904"/>
    </source>
</evidence>
<organism evidence="17 18">
    <name type="scientific">Fervidicoccus fontis</name>
    <dbReference type="NCBI Taxonomy" id="683846"/>
    <lineage>
        <taxon>Archaea</taxon>
        <taxon>Thermoproteota</taxon>
        <taxon>Thermoprotei</taxon>
        <taxon>Fervidicoccales</taxon>
        <taxon>Fervidicoccaceae</taxon>
        <taxon>Fervidicoccus</taxon>
    </lineage>
</organism>
<dbReference type="GO" id="GO:0004825">
    <property type="term" value="F:methionine-tRNA ligase activity"/>
    <property type="evidence" value="ECO:0007669"/>
    <property type="project" value="UniProtKB-EC"/>
</dbReference>
<gene>
    <name evidence="17" type="primary">metG</name>
    <name evidence="17" type="ORF">IOK49_06560</name>
</gene>
<evidence type="ECO:0000256" key="7">
    <source>
        <dbReference type="ARBA" id="ARBA00022555"/>
    </source>
</evidence>
<dbReference type="GO" id="GO:0005737">
    <property type="term" value="C:cytoplasm"/>
    <property type="evidence" value="ECO:0007669"/>
    <property type="project" value="UniProtKB-SubCell"/>
</dbReference>